<sequence>MKKVHVFLMALAVSLAAGMSPVLAQTGDWIQVGITQGSASPYDFYFYKLLQVNANTHRYATIIDVSVQGDANYYSAQGTYRIRVDKYENTTDRFDGLEIQCISGNCAAAIFYIYNNALWVRSNAKWGHIYYRTFAAFTSSSPLNATPFGQTTTAPTGYATTAVNGSIKCDFDNNQYYHLPSQDVNGNAFFYKNVGLAMNSAIGMGFNDTFTYDSKTHPHYGLQWTMDSWNASPSLWLSAYGGLKFFTAGTPKMVIAQNGNVGIGTTAPGAYKLAVEGTIGARKVKVTQAAWADFVFDPRYRLRSLPELEAYILAHQHLPDVPAEKEVLSDGLDLGDMNKRLLQKIEELTLYLIEEHKEKEAQLEMIRSLKKEVEELRTEVRQEREADRHAPLLQAP</sequence>
<organism evidence="3 4">
    <name type="scientific">Chitinophaga japonensis</name>
    <name type="common">Flexibacter japonensis</name>
    <dbReference type="NCBI Taxonomy" id="104662"/>
    <lineage>
        <taxon>Bacteria</taxon>
        <taxon>Pseudomonadati</taxon>
        <taxon>Bacteroidota</taxon>
        <taxon>Chitinophagia</taxon>
        <taxon>Chitinophagales</taxon>
        <taxon>Chitinophagaceae</taxon>
        <taxon>Chitinophaga</taxon>
    </lineage>
</organism>
<keyword evidence="1" id="KW-0175">Coiled coil</keyword>
<name>A0A562T0H6_CHIJA</name>
<keyword evidence="4" id="KW-1185">Reference proteome</keyword>
<evidence type="ECO:0000313" key="3">
    <source>
        <dbReference type="EMBL" id="TWI86764.1"/>
    </source>
</evidence>
<gene>
    <name evidence="3" type="ORF">LX66_4028</name>
</gene>
<evidence type="ECO:0000256" key="1">
    <source>
        <dbReference type="SAM" id="Coils"/>
    </source>
</evidence>
<evidence type="ECO:0000256" key="2">
    <source>
        <dbReference type="SAM" id="SignalP"/>
    </source>
</evidence>
<feature type="chain" id="PRO_5021839266" evidence="2">
    <location>
        <begin position="25"/>
        <end position="396"/>
    </location>
</feature>
<dbReference type="Proteomes" id="UP000316778">
    <property type="component" value="Unassembled WGS sequence"/>
</dbReference>
<dbReference type="EMBL" id="VLLG01000004">
    <property type="protein sequence ID" value="TWI86764.1"/>
    <property type="molecule type" value="Genomic_DNA"/>
</dbReference>
<proteinExistence type="predicted"/>
<accession>A0A562T0H6</accession>
<dbReference type="RefSeq" id="WP_145716819.1">
    <property type="nucleotide sequence ID" value="NZ_BAAAFY010000004.1"/>
</dbReference>
<evidence type="ECO:0000313" key="4">
    <source>
        <dbReference type="Proteomes" id="UP000316778"/>
    </source>
</evidence>
<protein>
    <submittedName>
        <fullName evidence="3">Uncharacterized protein</fullName>
    </submittedName>
</protein>
<feature type="signal peptide" evidence="2">
    <location>
        <begin position="1"/>
        <end position="24"/>
    </location>
</feature>
<keyword evidence="2" id="KW-0732">Signal</keyword>
<comment type="caution">
    <text evidence="3">The sequence shown here is derived from an EMBL/GenBank/DDBJ whole genome shotgun (WGS) entry which is preliminary data.</text>
</comment>
<reference evidence="3 4" key="1">
    <citation type="journal article" date="2013" name="Stand. Genomic Sci.">
        <title>Genomic Encyclopedia of Type Strains, Phase I: The one thousand microbial genomes (KMG-I) project.</title>
        <authorList>
            <person name="Kyrpides N.C."/>
            <person name="Woyke T."/>
            <person name="Eisen J.A."/>
            <person name="Garrity G."/>
            <person name="Lilburn T.G."/>
            <person name="Beck B.J."/>
            <person name="Whitman W.B."/>
            <person name="Hugenholtz P."/>
            <person name="Klenk H.P."/>
        </authorList>
    </citation>
    <scope>NUCLEOTIDE SEQUENCE [LARGE SCALE GENOMIC DNA]</scope>
    <source>
        <strain evidence="3 4">DSM 13484</strain>
    </source>
</reference>
<feature type="coiled-coil region" evidence="1">
    <location>
        <begin position="356"/>
        <end position="386"/>
    </location>
</feature>
<dbReference type="AlphaFoldDB" id="A0A562T0H6"/>
<dbReference type="OrthoDB" id="652545at2"/>
<dbReference type="CDD" id="cd22249">
    <property type="entry name" value="UDM1_RNF168_RNF169-like"/>
    <property type="match status" value="1"/>
</dbReference>